<dbReference type="BioCyc" id="SCEL448385:SCE_RS15310-MONOMER"/>
<evidence type="ECO:0000313" key="4">
    <source>
        <dbReference type="Proteomes" id="UP000002139"/>
    </source>
</evidence>
<evidence type="ECO:0000313" key="3">
    <source>
        <dbReference type="EMBL" id="CAN93140.1"/>
    </source>
</evidence>
<protein>
    <submittedName>
        <fullName evidence="3">Uncharacterized protein</fullName>
    </submittedName>
</protein>
<sequence length="420" mass="42901">MKKRRHAGGKSGYPAIVDDPSAREIEAAVQEALGLFGTSGSVSVQGRQIALRGRGAPVAIDLEQLVEQWPLLPQELRTRKASDIARRLAQAHRSVSSLAPPAPAARVRPARHLVIPVGVLALVIVGALFASRMLRSREAPAASPTEPETTAGEDAARNARTCEAARKRIYAGASMGPFELAGWVAELWLAMPRGAAAEEVAAGAGEPAALAAESVGLGALIAQGKLTAGADAELAAITDGAVEIVPGFDAEEARRSPSWRAITARFSGGYARAYFDPAHRARFVALGDRMADAAAAALGALYARCAHLPYHDAGAWFRGSDPATAATALVYASGLFAEMSAVDRGALAALPGVGPIDALRGAGASLDAASLGKLVGAHGGGITKGGTGAVVITFPVGGPTRATTASRTVARKLQVGVGQE</sequence>
<dbReference type="AlphaFoldDB" id="A9GFE8"/>
<dbReference type="eggNOG" id="COG0515">
    <property type="taxonomic scope" value="Bacteria"/>
</dbReference>
<dbReference type="Proteomes" id="UP000002139">
    <property type="component" value="Chromosome"/>
</dbReference>
<dbReference type="EMBL" id="AM746676">
    <property type="protein sequence ID" value="CAN93140.1"/>
    <property type="molecule type" value="Genomic_DNA"/>
</dbReference>
<feature type="transmembrane region" description="Helical" evidence="2">
    <location>
        <begin position="113"/>
        <end position="134"/>
    </location>
</feature>
<keyword evidence="2" id="KW-0472">Membrane</keyword>
<organism evidence="3 4">
    <name type="scientific">Sorangium cellulosum (strain So ce56)</name>
    <name type="common">Polyangium cellulosum (strain So ce56)</name>
    <dbReference type="NCBI Taxonomy" id="448385"/>
    <lineage>
        <taxon>Bacteria</taxon>
        <taxon>Pseudomonadati</taxon>
        <taxon>Myxococcota</taxon>
        <taxon>Polyangia</taxon>
        <taxon>Polyangiales</taxon>
        <taxon>Polyangiaceae</taxon>
        <taxon>Sorangium</taxon>
    </lineage>
</organism>
<keyword evidence="2" id="KW-0812">Transmembrane</keyword>
<evidence type="ECO:0000256" key="1">
    <source>
        <dbReference type="SAM" id="MobiDB-lite"/>
    </source>
</evidence>
<gene>
    <name evidence="3" type="ordered locus">sce2982</name>
</gene>
<feature type="region of interest" description="Disordered" evidence="1">
    <location>
        <begin position="137"/>
        <end position="158"/>
    </location>
</feature>
<dbReference type="KEGG" id="scl:sce2982"/>
<accession>A9GFE8</accession>
<name>A9GFE8_SORC5</name>
<reference evidence="3 4" key="1">
    <citation type="journal article" date="2007" name="Nat. Biotechnol.">
        <title>Complete genome sequence of the myxobacterium Sorangium cellulosum.</title>
        <authorList>
            <person name="Schneiker S."/>
            <person name="Perlova O."/>
            <person name="Kaiser O."/>
            <person name="Gerth K."/>
            <person name="Alici A."/>
            <person name="Altmeyer M.O."/>
            <person name="Bartels D."/>
            <person name="Bekel T."/>
            <person name="Beyer S."/>
            <person name="Bode E."/>
            <person name="Bode H.B."/>
            <person name="Bolten C.J."/>
            <person name="Choudhuri J.V."/>
            <person name="Doss S."/>
            <person name="Elnakady Y.A."/>
            <person name="Frank B."/>
            <person name="Gaigalat L."/>
            <person name="Goesmann A."/>
            <person name="Groeger C."/>
            <person name="Gross F."/>
            <person name="Jelsbak L."/>
            <person name="Jelsbak L."/>
            <person name="Kalinowski J."/>
            <person name="Kegler C."/>
            <person name="Knauber T."/>
            <person name="Konietzny S."/>
            <person name="Kopp M."/>
            <person name="Krause L."/>
            <person name="Krug D."/>
            <person name="Linke B."/>
            <person name="Mahmud T."/>
            <person name="Martinez-Arias R."/>
            <person name="McHardy A.C."/>
            <person name="Merai M."/>
            <person name="Meyer F."/>
            <person name="Mormann S."/>
            <person name="Munoz-Dorado J."/>
            <person name="Perez J."/>
            <person name="Pradella S."/>
            <person name="Rachid S."/>
            <person name="Raddatz G."/>
            <person name="Rosenau F."/>
            <person name="Rueckert C."/>
            <person name="Sasse F."/>
            <person name="Scharfe M."/>
            <person name="Schuster S.C."/>
            <person name="Suen G."/>
            <person name="Treuner-Lange A."/>
            <person name="Velicer G.J."/>
            <person name="Vorholter F.-J."/>
            <person name="Weissman K.J."/>
            <person name="Welch R.D."/>
            <person name="Wenzel S.C."/>
            <person name="Whitworth D.E."/>
            <person name="Wilhelm S."/>
            <person name="Wittmann C."/>
            <person name="Bloecker H."/>
            <person name="Puehler A."/>
            <person name="Mueller R."/>
        </authorList>
    </citation>
    <scope>NUCLEOTIDE SEQUENCE [LARGE SCALE GENOMIC DNA]</scope>
    <source>
        <strain evidence="4">So ce56</strain>
    </source>
</reference>
<dbReference type="HOGENOM" id="CLU_653636_0_0_7"/>
<evidence type="ECO:0000256" key="2">
    <source>
        <dbReference type="SAM" id="Phobius"/>
    </source>
</evidence>
<dbReference type="STRING" id="448385.sce2982"/>
<proteinExistence type="predicted"/>
<keyword evidence="2" id="KW-1133">Transmembrane helix</keyword>
<keyword evidence="4" id="KW-1185">Reference proteome</keyword>